<dbReference type="SUPFAM" id="SSF51126">
    <property type="entry name" value="Pectin lyase-like"/>
    <property type="match status" value="1"/>
</dbReference>
<gene>
    <name evidence="1" type="ORF">J5V16_17900</name>
</gene>
<dbReference type="EMBL" id="JAGFNP010000010">
    <property type="protein sequence ID" value="MBO3734703.1"/>
    <property type="molecule type" value="Genomic_DNA"/>
</dbReference>
<organism evidence="1 2">
    <name type="scientific">Glycomyces niveus</name>
    <dbReference type="NCBI Taxonomy" id="2820287"/>
    <lineage>
        <taxon>Bacteria</taxon>
        <taxon>Bacillati</taxon>
        <taxon>Actinomycetota</taxon>
        <taxon>Actinomycetes</taxon>
        <taxon>Glycomycetales</taxon>
        <taxon>Glycomycetaceae</taxon>
        <taxon>Glycomyces</taxon>
    </lineage>
</organism>
<protein>
    <recommendedName>
        <fullName evidence="3">Peptidoglycan-binding protein</fullName>
    </recommendedName>
</protein>
<dbReference type="Gene3D" id="2.160.20.10">
    <property type="entry name" value="Single-stranded right-handed beta-helix, Pectin lyase-like"/>
    <property type="match status" value="1"/>
</dbReference>
<name>A0ABS3UAC5_9ACTN</name>
<keyword evidence="2" id="KW-1185">Reference proteome</keyword>
<accession>A0ABS3UAC5</accession>
<reference evidence="1 2" key="1">
    <citation type="submission" date="2021-03" db="EMBL/GenBank/DDBJ databases">
        <title>Glycomyces sp. nov., a novel actinomycete isolated from soil.</title>
        <authorList>
            <person name="Yang X."/>
            <person name="Xu X."/>
        </authorList>
    </citation>
    <scope>NUCLEOTIDE SEQUENCE [LARGE SCALE GENOMIC DNA]</scope>
    <source>
        <strain evidence="1 2">NEAU-S30</strain>
    </source>
</reference>
<dbReference type="InterPro" id="IPR012334">
    <property type="entry name" value="Pectin_lyas_fold"/>
</dbReference>
<evidence type="ECO:0000313" key="2">
    <source>
        <dbReference type="Proteomes" id="UP000681341"/>
    </source>
</evidence>
<dbReference type="Proteomes" id="UP000681341">
    <property type="component" value="Unassembled WGS sequence"/>
</dbReference>
<dbReference type="InterPro" id="IPR006311">
    <property type="entry name" value="TAT_signal"/>
</dbReference>
<evidence type="ECO:0008006" key="3">
    <source>
        <dbReference type="Google" id="ProtNLM"/>
    </source>
</evidence>
<proteinExistence type="predicted"/>
<comment type="caution">
    <text evidence="1">The sequence shown here is derived from an EMBL/GenBank/DDBJ whole genome shotgun (WGS) entry which is preliminary data.</text>
</comment>
<dbReference type="PROSITE" id="PS51318">
    <property type="entry name" value="TAT"/>
    <property type="match status" value="1"/>
</dbReference>
<dbReference type="RefSeq" id="WP_208497938.1">
    <property type="nucleotide sequence ID" value="NZ_JAGFNP010000010.1"/>
</dbReference>
<evidence type="ECO:0000313" key="1">
    <source>
        <dbReference type="EMBL" id="MBO3734703.1"/>
    </source>
</evidence>
<dbReference type="InterPro" id="IPR011050">
    <property type="entry name" value="Pectin_lyase_fold/virulence"/>
</dbReference>
<sequence length="564" mass="60638">MAGALSRRNLFKIGGGAAAAGVGASLAAPARAQEATWQSELVTIGADGMLNYHLEKVSEKKIPNFSWAGYRNGERLIPDVREVPARPTDVPIVKKIGPVSGDNTAHLQAALDEVGAMPMQENGFRGALLLKPGVYEVAETVYMERSGVVLRGSSRSADPSVGTIIRSTATAGVDTKGGVECPLWIGGKAGGWEADVIDPVTGAPVPVKDTATDVTSEVVQAGSRRLALASVADFKVGDNIIIWHPCTQEWIDKIGGGGGVPWSPGDEPIAYNRYIKAIDAAKNEILICAPVFNDLERAVAQSYVYVWNRVGLVRNVGVENLRVDMVHQGLEDEDHADSCIAVIRTEDAWVRDVSTLHFKHAGVIVRRSTRVTVENVTAHHPRSRIVGRMRYSFNAGHMAQLVLFKDLETSEARHAFVSGGQATSSGNVWTHCVARDGWAESGGHAHWSQGLLYDNVKELYNQGEHDWVLSLHNRATGGMNQDQGWSSVYSVLWNCTVSSGSTACVQRPPTSQNFAIGMNGTVNGVNQFPGNPTGYISPKSGPGLEPASLYRAQLENRVGISIDF</sequence>